<name>A0A9N9WV66_9DIPT</name>
<accession>A0A9N9WV66</accession>
<gene>
    <name evidence="1" type="ORF">CHIRRI_LOCUS10225</name>
</gene>
<proteinExistence type="predicted"/>
<sequence length="100" mass="12160">MTNVGFRKRSRSREDFNEEFPLSKRINNLQISGEFRFTQIPLNQHIQQPEETQQPNQHNAMPTYNPELTFEENPVYFRENNVLYDLYLERMRRNNKDPVL</sequence>
<organism evidence="1 2">
    <name type="scientific">Chironomus riparius</name>
    <dbReference type="NCBI Taxonomy" id="315576"/>
    <lineage>
        <taxon>Eukaryota</taxon>
        <taxon>Metazoa</taxon>
        <taxon>Ecdysozoa</taxon>
        <taxon>Arthropoda</taxon>
        <taxon>Hexapoda</taxon>
        <taxon>Insecta</taxon>
        <taxon>Pterygota</taxon>
        <taxon>Neoptera</taxon>
        <taxon>Endopterygota</taxon>
        <taxon>Diptera</taxon>
        <taxon>Nematocera</taxon>
        <taxon>Chironomoidea</taxon>
        <taxon>Chironomidae</taxon>
        <taxon>Chironominae</taxon>
        <taxon>Chironomus</taxon>
    </lineage>
</organism>
<dbReference type="Proteomes" id="UP001153620">
    <property type="component" value="Chromosome 3"/>
</dbReference>
<protein>
    <submittedName>
        <fullName evidence="1">Uncharacterized protein</fullName>
    </submittedName>
</protein>
<evidence type="ECO:0000313" key="1">
    <source>
        <dbReference type="EMBL" id="CAG9807376.1"/>
    </source>
</evidence>
<reference evidence="1" key="1">
    <citation type="submission" date="2022-01" db="EMBL/GenBank/DDBJ databases">
        <authorList>
            <person name="King R."/>
        </authorList>
    </citation>
    <scope>NUCLEOTIDE SEQUENCE</scope>
</reference>
<dbReference type="OrthoDB" id="6365503at2759"/>
<dbReference type="AlphaFoldDB" id="A0A9N9WV66"/>
<reference evidence="1" key="2">
    <citation type="submission" date="2022-10" db="EMBL/GenBank/DDBJ databases">
        <authorList>
            <consortium name="ENA_rothamsted_submissions"/>
            <consortium name="culmorum"/>
            <person name="King R."/>
        </authorList>
    </citation>
    <scope>NUCLEOTIDE SEQUENCE</scope>
</reference>
<evidence type="ECO:0000313" key="2">
    <source>
        <dbReference type="Proteomes" id="UP001153620"/>
    </source>
</evidence>
<dbReference type="EMBL" id="OU895879">
    <property type="protein sequence ID" value="CAG9807376.1"/>
    <property type="molecule type" value="Genomic_DNA"/>
</dbReference>
<keyword evidence="2" id="KW-1185">Reference proteome</keyword>